<dbReference type="InterPro" id="IPR017937">
    <property type="entry name" value="Thioredoxin_CS"/>
</dbReference>
<dbReference type="Gene3D" id="3.40.30.10">
    <property type="entry name" value="Glutaredoxin"/>
    <property type="match status" value="1"/>
</dbReference>
<dbReference type="EMBL" id="CP117880">
    <property type="protein sequence ID" value="WDF68253.1"/>
    <property type="molecule type" value="Genomic_DNA"/>
</dbReference>
<proteinExistence type="predicted"/>
<evidence type="ECO:0000313" key="3">
    <source>
        <dbReference type="Proteomes" id="UP001221558"/>
    </source>
</evidence>
<reference evidence="2 3" key="1">
    <citation type="submission" date="2023-02" db="EMBL/GenBank/DDBJ databases">
        <title>Genome sequence of Sphingobacterium sp. KACC 22765.</title>
        <authorList>
            <person name="Kim S."/>
            <person name="Heo J."/>
            <person name="Kwon S.-W."/>
        </authorList>
    </citation>
    <scope>NUCLEOTIDE SEQUENCE [LARGE SCALE GENOMIC DNA]</scope>
    <source>
        <strain evidence="2 3">KACC 22765</strain>
    </source>
</reference>
<evidence type="ECO:0000313" key="2">
    <source>
        <dbReference type="EMBL" id="WDF68253.1"/>
    </source>
</evidence>
<keyword evidence="1" id="KW-0676">Redox-active center</keyword>
<dbReference type="SUPFAM" id="SSF52833">
    <property type="entry name" value="Thioredoxin-like"/>
    <property type="match status" value="1"/>
</dbReference>
<dbReference type="Proteomes" id="UP001221558">
    <property type="component" value="Chromosome"/>
</dbReference>
<dbReference type="PROSITE" id="PS00194">
    <property type="entry name" value="THIOREDOXIN_1"/>
    <property type="match status" value="1"/>
</dbReference>
<dbReference type="InterPro" id="IPR036249">
    <property type="entry name" value="Thioredoxin-like_sf"/>
</dbReference>
<dbReference type="Pfam" id="PF13899">
    <property type="entry name" value="Thioredoxin_7"/>
    <property type="match status" value="1"/>
</dbReference>
<name>A0ABY7WF60_9SPHI</name>
<keyword evidence="3" id="KW-1185">Reference proteome</keyword>
<gene>
    <name evidence="2" type="ORF">PQ465_18400</name>
</gene>
<protein>
    <submittedName>
        <fullName evidence="2">Thioredoxin family protein</fullName>
    </submittedName>
</protein>
<accession>A0ABY7WF60</accession>
<dbReference type="RefSeq" id="WP_274266986.1">
    <property type="nucleotide sequence ID" value="NZ_CP117880.1"/>
</dbReference>
<sequence length="156" mass="18498">MLNKIIFICCFLYPSVNATAQERDTVQWLSFEQLSDSLQTSPKKVLLFFHTDWCAYCRKMQNEIFTDKQIVEHINANYYAVRFDAESTDSVLFDNQLLINDSRKKRTGAYHDIAKLLASRNNTMAFPVTLILEKDFSVKQRYFEYLDRKKMWRALL</sequence>
<organism evidence="2 3">
    <name type="scientific">Sphingobacterium oryzagri</name>
    <dbReference type="NCBI Taxonomy" id="3025669"/>
    <lineage>
        <taxon>Bacteria</taxon>
        <taxon>Pseudomonadati</taxon>
        <taxon>Bacteroidota</taxon>
        <taxon>Sphingobacteriia</taxon>
        <taxon>Sphingobacteriales</taxon>
        <taxon>Sphingobacteriaceae</taxon>
        <taxon>Sphingobacterium</taxon>
    </lineage>
</organism>
<evidence type="ECO:0000256" key="1">
    <source>
        <dbReference type="ARBA" id="ARBA00023284"/>
    </source>
</evidence>